<dbReference type="GO" id="GO:0008113">
    <property type="term" value="F:peptide-methionine (S)-S-oxide reductase activity"/>
    <property type="evidence" value="ECO:0007669"/>
    <property type="project" value="UniProtKB-UniRule"/>
</dbReference>
<evidence type="ECO:0000256" key="2">
    <source>
        <dbReference type="ARBA" id="ARBA00047806"/>
    </source>
</evidence>
<protein>
    <recommendedName>
        <fullName evidence="4">Peptide methionine sulfoxide reductase MsrA</fullName>
        <shortName evidence="4">Protein-methionine-S-oxide reductase</shortName>
        <ecNumber evidence="4">1.8.4.11</ecNumber>
    </recommendedName>
    <alternativeName>
        <fullName evidence="4">Peptide-methionine (S)-S-oxide reductase</fullName>
        <shortName evidence="4">Peptide Met(O) reductase</shortName>
    </alternativeName>
</protein>
<dbReference type="PATRIC" id="fig|1619052.3.peg.1102"/>
<comment type="catalytic activity">
    <reaction evidence="2 4">
        <text>L-methionyl-[protein] + [thioredoxin]-disulfide + H2O = L-methionyl-(S)-S-oxide-[protein] + [thioredoxin]-dithiol</text>
        <dbReference type="Rhea" id="RHEA:14217"/>
        <dbReference type="Rhea" id="RHEA-COMP:10698"/>
        <dbReference type="Rhea" id="RHEA-COMP:10700"/>
        <dbReference type="Rhea" id="RHEA-COMP:12313"/>
        <dbReference type="Rhea" id="RHEA-COMP:12315"/>
        <dbReference type="ChEBI" id="CHEBI:15377"/>
        <dbReference type="ChEBI" id="CHEBI:16044"/>
        <dbReference type="ChEBI" id="CHEBI:29950"/>
        <dbReference type="ChEBI" id="CHEBI:44120"/>
        <dbReference type="ChEBI" id="CHEBI:50058"/>
        <dbReference type="EC" id="1.8.4.11"/>
    </reaction>
</comment>
<evidence type="ECO:0000313" key="6">
    <source>
        <dbReference type="EMBL" id="KKS70015.1"/>
    </source>
</evidence>
<comment type="similarity">
    <text evidence="4">Belongs to the MsrA Met sulfoxide reductase family.</text>
</comment>
<dbReference type="SUPFAM" id="SSF55068">
    <property type="entry name" value="Peptide methionine sulfoxide reductase"/>
    <property type="match status" value="1"/>
</dbReference>
<dbReference type="PANTHER" id="PTHR43774">
    <property type="entry name" value="PEPTIDE METHIONINE SULFOXIDE REDUCTASE"/>
    <property type="match status" value="1"/>
</dbReference>
<name>A0A0G1B9G2_9BACT</name>
<gene>
    <name evidence="4" type="primary">msrA</name>
    <name evidence="6" type="ORF">UV42_C0071G0009</name>
</gene>
<dbReference type="GO" id="GO:0033744">
    <property type="term" value="F:L-methionine:thioredoxin-disulfide S-oxidoreductase activity"/>
    <property type="evidence" value="ECO:0007669"/>
    <property type="project" value="RHEA"/>
</dbReference>
<dbReference type="HAMAP" id="MF_01401">
    <property type="entry name" value="MsrA"/>
    <property type="match status" value="1"/>
</dbReference>
<proteinExistence type="inferred from homology"/>
<evidence type="ECO:0000256" key="4">
    <source>
        <dbReference type="HAMAP-Rule" id="MF_01401"/>
    </source>
</evidence>
<dbReference type="InterPro" id="IPR002569">
    <property type="entry name" value="Met_Sox_Rdtase_MsrA_dom"/>
</dbReference>
<dbReference type="InterPro" id="IPR036509">
    <property type="entry name" value="Met_Sox_Rdtase_MsrA_sf"/>
</dbReference>
<dbReference type="Gene3D" id="3.30.1060.10">
    <property type="entry name" value="Peptide methionine sulphoxide reductase MsrA"/>
    <property type="match status" value="1"/>
</dbReference>
<feature type="domain" description="Peptide methionine sulphoxide reductase MsrA" evidence="5">
    <location>
        <begin position="6"/>
        <end position="153"/>
    </location>
</feature>
<evidence type="ECO:0000256" key="3">
    <source>
        <dbReference type="ARBA" id="ARBA00048782"/>
    </source>
</evidence>
<dbReference type="NCBIfam" id="TIGR00401">
    <property type="entry name" value="msrA"/>
    <property type="match status" value="1"/>
</dbReference>
<dbReference type="PANTHER" id="PTHR43774:SF1">
    <property type="entry name" value="PEPTIDE METHIONINE SULFOXIDE REDUCTASE MSRA 2"/>
    <property type="match status" value="1"/>
</dbReference>
<organism evidence="6 7">
    <name type="scientific">Candidatus Magasanikbacteria bacterium GW2011_GWE2_42_7</name>
    <dbReference type="NCBI Taxonomy" id="1619052"/>
    <lineage>
        <taxon>Bacteria</taxon>
        <taxon>Candidatus Magasanikiibacteriota</taxon>
    </lineage>
</organism>
<dbReference type="EC" id="1.8.4.11" evidence="4"/>
<reference evidence="6 7" key="1">
    <citation type="journal article" date="2015" name="Nature">
        <title>rRNA introns, odd ribosomes, and small enigmatic genomes across a large radiation of phyla.</title>
        <authorList>
            <person name="Brown C.T."/>
            <person name="Hug L.A."/>
            <person name="Thomas B.C."/>
            <person name="Sharon I."/>
            <person name="Castelle C.J."/>
            <person name="Singh A."/>
            <person name="Wilkins M.J."/>
            <person name="Williams K.H."/>
            <person name="Banfield J.F."/>
        </authorList>
    </citation>
    <scope>NUCLEOTIDE SEQUENCE [LARGE SCALE GENOMIC DNA]</scope>
</reference>
<keyword evidence="1 4" id="KW-0560">Oxidoreductase</keyword>
<comment type="catalytic activity">
    <reaction evidence="3 4">
        <text>[thioredoxin]-disulfide + L-methionine + H2O = L-methionine (S)-S-oxide + [thioredoxin]-dithiol</text>
        <dbReference type="Rhea" id="RHEA:19993"/>
        <dbReference type="Rhea" id="RHEA-COMP:10698"/>
        <dbReference type="Rhea" id="RHEA-COMP:10700"/>
        <dbReference type="ChEBI" id="CHEBI:15377"/>
        <dbReference type="ChEBI" id="CHEBI:29950"/>
        <dbReference type="ChEBI" id="CHEBI:50058"/>
        <dbReference type="ChEBI" id="CHEBI:57844"/>
        <dbReference type="ChEBI" id="CHEBI:58772"/>
        <dbReference type="EC" id="1.8.4.11"/>
    </reaction>
</comment>
<evidence type="ECO:0000313" key="7">
    <source>
        <dbReference type="Proteomes" id="UP000033867"/>
    </source>
</evidence>
<comment type="function">
    <text evidence="4">Has an important function as a repair enzyme for proteins that have been inactivated by oxidation. Catalyzes the reversible oxidation-reduction of methionine sulfoxide in proteins to methionine.</text>
</comment>
<dbReference type="Proteomes" id="UP000033867">
    <property type="component" value="Unassembled WGS sequence"/>
</dbReference>
<evidence type="ECO:0000256" key="1">
    <source>
        <dbReference type="ARBA" id="ARBA00023002"/>
    </source>
</evidence>
<feature type="active site" evidence="4">
    <location>
        <position position="13"/>
    </location>
</feature>
<sequence length="165" mass="18898">MSHIKKAYLAGGCFWGMEELFRKQTGVLDTQVGYTGGENDDPTYEQHPGHAEALEISYDSEKTSFKHILDFFFRIHNPTTKNQQGNDIGSSYRSAIFFQNDEEKNEAEQFVDLVTASKRWDNPVVTTLEPFTAFYPAETYHQDYLQKNPGGYSCHFVRGDSYLAQ</sequence>
<evidence type="ECO:0000259" key="5">
    <source>
        <dbReference type="Pfam" id="PF01625"/>
    </source>
</evidence>
<dbReference type="EMBL" id="LCEK01000071">
    <property type="protein sequence ID" value="KKS70015.1"/>
    <property type="molecule type" value="Genomic_DNA"/>
</dbReference>
<accession>A0A0G1B9G2</accession>
<dbReference type="AlphaFoldDB" id="A0A0G1B9G2"/>
<comment type="caution">
    <text evidence="6">The sequence shown here is derived from an EMBL/GenBank/DDBJ whole genome shotgun (WGS) entry which is preliminary data.</text>
</comment>
<dbReference type="Pfam" id="PF01625">
    <property type="entry name" value="PMSR"/>
    <property type="match status" value="1"/>
</dbReference>